<sequence length="148" mass="16412">MIITRHGDYFLKFVFADKIIGLNPISKDSKLKTTKFGSDVVLSNVFHKDFNGFDFMSFGDREPFIIKGPGEYEIADVFIKAFGFVSKFDGEDRVVTSYTMLLDGINVGIFGPITSGDQFSNDAFEEFSKSDVFILPIGGGDTFSPKDA</sequence>
<keyword evidence="1" id="KW-0378">Hydrolase</keyword>
<dbReference type="Pfam" id="PF13483">
    <property type="entry name" value="Lactamase_B_3"/>
    <property type="match status" value="1"/>
</dbReference>
<evidence type="ECO:0000313" key="1">
    <source>
        <dbReference type="EMBL" id="EFK97855.1"/>
    </source>
</evidence>
<dbReference type="Gene3D" id="3.60.15.10">
    <property type="entry name" value="Ribonuclease Z/Hydroxyacylglutathione hydrolase-like"/>
    <property type="match status" value="1"/>
</dbReference>
<dbReference type="GO" id="GO:0016787">
    <property type="term" value="F:hydrolase activity"/>
    <property type="evidence" value="ECO:0007669"/>
    <property type="project" value="UniProtKB-KW"/>
</dbReference>
<accession>D9PF18</accession>
<comment type="caution">
    <text evidence="1">The sequence shown here is derived from an EMBL/GenBank/DDBJ whole genome shotgun (WGS) entry which is preliminary data.</text>
</comment>
<dbReference type="EMBL" id="ADZX01000007">
    <property type="protein sequence ID" value="EFK97855.1"/>
    <property type="molecule type" value="Genomic_DNA"/>
</dbReference>
<protein>
    <submittedName>
        <fullName evidence="1">Zn-dependent hydrolase of the metallo-beta-lactamase superfamily</fullName>
    </submittedName>
</protein>
<proteinExistence type="predicted"/>
<reference evidence="1" key="1">
    <citation type="submission" date="2010-07" db="EMBL/GenBank/DDBJ databases">
        <authorList>
            <consortium name="CONSOLIDER consortium CSD2007-00005"/>
            <person name="Guazzaroni M.-E."/>
            <person name="Richter M."/>
            <person name="Garcia-Salamanca A."/>
            <person name="Yarza P."/>
            <person name="Ferrer M."/>
        </authorList>
    </citation>
    <scope>NUCLEOTIDE SEQUENCE</scope>
</reference>
<organism evidence="1">
    <name type="scientific">sediment metagenome</name>
    <dbReference type="NCBI Taxonomy" id="749907"/>
    <lineage>
        <taxon>unclassified sequences</taxon>
        <taxon>metagenomes</taxon>
        <taxon>ecological metagenomes</taxon>
    </lineage>
</organism>
<reference evidence="1" key="2">
    <citation type="journal article" date="2011" name="Microb. Ecol.">
        <title>Taxonomic and Functional Metagenomic Profiling of the Microbial Community in the Anoxic Sediment of a Sub-saline Shallow Lake (Laguna de Carrizo, Central Spain).</title>
        <authorList>
            <person name="Ferrer M."/>
            <person name="Guazzaroni M.E."/>
            <person name="Richter M."/>
            <person name="Garcia-Salamanca A."/>
            <person name="Yarza P."/>
            <person name="Suarez-Suarez A."/>
            <person name="Solano J."/>
            <person name="Alcaide M."/>
            <person name="van Dillewijn P."/>
            <person name="Molina-Henares M.A."/>
            <person name="Lopez-Cortes N."/>
            <person name="Al-Ramahi Y."/>
            <person name="Guerrero C."/>
            <person name="Acosta A."/>
            <person name="de Eugenio L.I."/>
            <person name="Martinez V."/>
            <person name="Marques S."/>
            <person name="Rojo F."/>
            <person name="Santero E."/>
            <person name="Genilloud O."/>
            <person name="Perez-Perez J."/>
            <person name="Rossello-Mora R."/>
            <person name="Ramos J.L."/>
        </authorList>
    </citation>
    <scope>NUCLEOTIDE SEQUENCE</scope>
</reference>
<gene>
    <name evidence="1" type="ORF">LDC_0096</name>
</gene>
<name>D9PF18_9ZZZZ</name>
<dbReference type="AlphaFoldDB" id="D9PF18"/>
<dbReference type="InterPro" id="IPR036866">
    <property type="entry name" value="RibonucZ/Hydroxyglut_hydro"/>
</dbReference>